<accession>A0ABD2A011</accession>
<proteinExistence type="predicted"/>
<organism evidence="1 2">
    <name type="scientific">Vespula squamosa</name>
    <name type="common">Southern yellow jacket</name>
    <name type="synonym">Wasp</name>
    <dbReference type="NCBI Taxonomy" id="30214"/>
    <lineage>
        <taxon>Eukaryota</taxon>
        <taxon>Metazoa</taxon>
        <taxon>Ecdysozoa</taxon>
        <taxon>Arthropoda</taxon>
        <taxon>Hexapoda</taxon>
        <taxon>Insecta</taxon>
        <taxon>Pterygota</taxon>
        <taxon>Neoptera</taxon>
        <taxon>Endopterygota</taxon>
        <taxon>Hymenoptera</taxon>
        <taxon>Apocrita</taxon>
        <taxon>Aculeata</taxon>
        <taxon>Vespoidea</taxon>
        <taxon>Vespidae</taxon>
        <taxon>Vespinae</taxon>
        <taxon>Vespula</taxon>
    </lineage>
</organism>
<feature type="non-terminal residue" evidence="1">
    <location>
        <position position="1"/>
    </location>
</feature>
<dbReference type="EMBL" id="JAUDFV010000157">
    <property type="protein sequence ID" value="KAL2713951.1"/>
    <property type="molecule type" value="Genomic_DNA"/>
</dbReference>
<protein>
    <submittedName>
        <fullName evidence="1">Uncharacterized protein</fullName>
    </submittedName>
</protein>
<evidence type="ECO:0000313" key="1">
    <source>
        <dbReference type="EMBL" id="KAL2713951.1"/>
    </source>
</evidence>
<name>A0ABD2A011_VESSQ</name>
<dbReference type="AlphaFoldDB" id="A0ABD2A011"/>
<dbReference type="Proteomes" id="UP001607302">
    <property type="component" value="Unassembled WGS sequence"/>
</dbReference>
<evidence type="ECO:0000313" key="2">
    <source>
        <dbReference type="Proteomes" id="UP001607302"/>
    </source>
</evidence>
<sequence length="60" mass="7070">RLGIFRNFHKIIFLCKIVRVKRKFSRVEARGSGWIGMTSLESSKKTAKFLKRNDKTERAE</sequence>
<keyword evidence="2" id="KW-1185">Reference proteome</keyword>
<reference evidence="1 2" key="1">
    <citation type="journal article" date="2024" name="Ann. Entomol. Soc. Am.">
        <title>Genomic analyses of the southern and eastern yellowjacket wasps (Hymenoptera: Vespidae) reveal evolutionary signatures of social life.</title>
        <authorList>
            <person name="Catto M.A."/>
            <person name="Caine P.B."/>
            <person name="Orr S.E."/>
            <person name="Hunt B.G."/>
            <person name="Goodisman M.A.D."/>
        </authorList>
    </citation>
    <scope>NUCLEOTIDE SEQUENCE [LARGE SCALE GENOMIC DNA]</scope>
    <source>
        <strain evidence="1">233</strain>
        <tissue evidence="1">Head and thorax</tissue>
    </source>
</reference>
<gene>
    <name evidence="1" type="ORF">V1478_016508</name>
</gene>
<comment type="caution">
    <text evidence="1">The sequence shown here is derived from an EMBL/GenBank/DDBJ whole genome shotgun (WGS) entry which is preliminary data.</text>
</comment>